<name>A0A164G787_9CRUS</name>
<feature type="non-terminal residue" evidence="2">
    <location>
        <position position="148"/>
    </location>
</feature>
<accession>A0A164G787</accession>
<evidence type="ECO:0000256" key="1">
    <source>
        <dbReference type="SAM" id="MobiDB-lite"/>
    </source>
</evidence>
<feature type="compositionally biased region" description="Pro residues" evidence="1">
    <location>
        <begin position="65"/>
        <end position="81"/>
    </location>
</feature>
<protein>
    <submittedName>
        <fullName evidence="2">Uncharacterized protein</fullName>
    </submittedName>
</protein>
<reference evidence="2 3" key="1">
    <citation type="submission" date="2016-03" db="EMBL/GenBank/DDBJ databases">
        <title>EvidentialGene: Evidence-directed Construction of Genes on Genomes.</title>
        <authorList>
            <person name="Gilbert D.G."/>
            <person name="Choi J.-H."/>
            <person name="Mockaitis K."/>
            <person name="Colbourne J."/>
            <person name="Pfrender M."/>
        </authorList>
    </citation>
    <scope>NUCLEOTIDE SEQUENCE [LARGE SCALE GENOMIC DNA]</scope>
    <source>
        <strain evidence="2 3">Xinb3</strain>
        <tissue evidence="2">Complete organism</tissue>
    </source>
</reference>
<dbReference type="Proteomes" id="UP000076858">
    <property type="component" value="Unassembled WGS sequence"/>
</dbReference>
<proteinExistence type="predicted"/>
<evidence type="ECO:0000313" key="3">
    <source>
        <dbReference type="Proteomes" id="UP000076858"/>
    </source>
</evidence>
<sequence>EKQKLLRVSPIPLNNELMVSFLIDGLAKWQHVAAMTADIPGDVTEFIQRIRTLETLSVASRADIFPPPPGPAGPPVIPATPPTQDFAAALSTFGDKLVNQIAAQFNKLSIGRGRGAGRGESSSDASGGAGHERSMGRNGRGGGGWVEP</sequence>
<dbReference type="OrthoDB" id="8057007at2759"/>
<evidence type="ECO:0000313" key="2">
    <source>
        <dbReference type="EMBL" id="KZR98611.1"/>
    </source>
</evidence>
<dbReference type="AlphaFoldDB" id="A0A164G787"/>
<feature type="compositionally biased region" description="Gly residues" evidence="1">
    <location>
        <begin position="138"/>
        <end position="148"/>
    </location>
</feature>
<dbReference type="EMBL" id="LRGB01016409">
    <property type="protein sequence ID" value="KZR98611.1"/>
    <property type="molecule type" value="Genomic_DNA"/>
</dbReference>
<feature type="region of interest" description="Disordered" evidence="1">
    <location>
        <begin position="112"/>
        <end position="148"/>
    </location>
</feature>
<organism evidence="2 3">
    <name type="scientific">Daphnia magna</name>
    <dbReference type="NCBI Taxonomy" id="35525"/>
    <lineage>
        <taxon>Eukaryota</taxon>
        <taxon>Metazoa</taxon>
        <taxon>Ecdysozoa</taxon>
        <taxon>Arthropoda</taxon>
        <taxon>Crustacea</taxon>
        <taxon>Branchiopoda</taxon>
        <taxon>Diplostraca</taxon>
        <taxon>Cladocera</taxon>
        <taxon>Anomopoda</taxon>
        <taxon>Daphniidae</taxon>
        <taxon>Daphnia</taxon>
    </lineage>
</organism>
<feature type="non-terminal residue" evidence="2">
    <location>
        <position position="1"/>
    </location>
</feature>
<gene>
    <name evidence="2" type="ORF">APZ42_005887</name>
</gene>
<feature type="region of interest" description="Disordered" evidence="1">
    <location>
        <begin position="61"/>
        <end position="82"/>
    </location>
</feature>
<comment type="caution">
    <text evidence="2">The sequence shown here is derived from an EMBL/GenBank/DDBJ whole genome shotgun (WGS) entry which is preliminary data.</text>
</comment>
<keyword evidence="3" id="KW-1185">Reference proteome</keyword>